<evidence type="ECO:0000259" key="4">
    <source>
        <dbReference type="Pfam" id="PF09312"/>
    </source>
</evidence>
<keyword evidence="2" id="KW-0413">Isomerase</keyword>
<feature type="domain" description="SurA N-terminal" evidence="4">
    <location>
        <begin position="34"/>
        <end position="140"/>
    </location>
</feature>
<evidence type="ECO:0000256" key="1">
    <source>
        <dbReference type="ARBA" id="ARBA00022729"/>
    </source>
</evidence>
<dbReference type="EMBL" id="JBHSJF010000001">
    <property type="protein sequence ID" value="MFC5066567.1"/>
    <property type="molecule type" value="Genomic_DNA"/>
</dbReference>
<dbReference type="SUPFAM" id="SSF54534">
    <property type="entry name" value="FKBP-like"/>
    <property type="match status" value="1"/>
</dbReference>
<sequence length="311" mass="34231">MRVPIFFKMRSPTIAAIILAALFGWQAPATAQTRIVAIVNGTPITSTAVAEQKAFVRLTQKKQMTDKEALAVLVDQTLVQQEAKRRTVTVSDSDVDQRFNGLAASNKMTPDQLGQGLAQAGTSARTFKENIRTQLIQRRLVNFRIRASSGIAEKDIAAEITERKQKGEAANDVYTLQQILFVTPANPPPAVVAQRKKEAETLRTRIQSCDQGAEFARSLRDVAVKEKITRQSSQMGDAFRQQVQALKVGQATAPDLSSVGVEIVMICGKQSVQDDTALRQEITNELAGEASKGETEKMMTELRQKALIEYR</sequence>
<dbReference type="PANTHER" id="PTHR47637:SF1">
    <property type="entry name" value="CHAPERONE SURA"/>
    <property type="match status" value="1"/>
</dbReference>
<dbReference type="Gene3D" id="1.10.4030.10">
    <property type="entry name" value="Porin chaperone SurA, peptide-binding domain"/>
    <property type="match status" value="1"/>
</dbReference>
<accession>A0ABV9YYG9</accession>
<keyword evidence="1 3" id="KW-0732">Signal</keyword>
<proteinExistence type="predicted"/>
<dbReference type="PANTHER" id="PTHR47637">
    <property type="entry name" value="CHAPERONE SURA"/>
    <property type="match status" value="1"/>
</dbReference>
<evidence type="ECO:0000256" key="3">
    <source>
        <dbReference type="SAM" id="SignalP"/>
    </source>
</evidence>
<keyword evidence="2" id="KW-0697">Rotamase</keyword>
<dbReference type="Proteomes" id="UP001595796">
    <property type="component" value="Unassembled WGS sequence"/>
</dbReference>
<dbReference type="InterPro" id="IPR050280">
    <property type="entry name" value="OMP_Chaperone_SurA"/>
</dbReference>
<keyword evidence="6" id="KW-1185">Reference proteome</keyword>
<dbReference type="RefSeq" id="WP_162799562.1">
    <property type="nucleotide sequence ID" value="NZ_JBHSJF010000001.1"/>
</dbReference>
<protein>
    <submittedName>
        <fullName evidence="5">SurA N-terminal domain-containing protein</fullName>
    </submittedName>
</protein>
<organism evidence="5 6">
    <name type="scientific">Flaviflagellibacter deserti</name>
    <dbReference type="NCBI Taxonomy" id="2267266"/>
    <lineage>
        <taxon>Bacteria</taxon>
        <taxon>Pseudomonadati</taxon>
        <taxon>Pseudomonadota</taxon>
        <taxon>Alphaproteobacteria</taxon>
        <taxon>Hyphomicrobiales</taxon>
        <taxon>Flaviflagellibacter</taxon>
    </lineage>
</organism>
<gene>
    <name evidence="5" type="ORF">ACFPFW_00890</name>
</gene>
<evidence type="ECO:0000313" key="5">
    <source>
        <dbReference type="EMBL" id="MFC5066567.1"/>
    </source>
</evidence>
<dbReference type="SUPFAM" id="SSF109998">
    <property type="entry name" value="Triger factor/SurA peptide-binding domain-like"/>
    <property type="match status" value="1"/>
</dbReference>
<dbReference type="InterPro" id="IPR015391">
    <property type="entry name" value="SurA_N"/>
</dbReference>
<dbReference type="InterPro" id="IPR027304">
    <property type="entry name" value="Trigger_fact/SurA_dom_sf"/>
</dbReference>
<name>A0ABV9YYG9_9HYPH</name>
<evidence type="ECO:0000256" key="2">
    <source>
        <dbReference type="ARBA" id="ARBA00023110"/>
    </source>
</evidence>
<feature type="signal peptide" evidence="3">
    <location>
        <begin position="1"/>
        <end position="31"/>
    </location>
</feature>
<reference evidence="6" key="1">
    <citation type="journal article" date="2019" name="Int. J. Syst. Evol. Microbiol.">
        <title>The Global Catalogue of Microorganisms (GCM) 10K type strain sequencing project: providing services to taxonomists for standard genome sequencing and annotation.</title>
        <authorList>
            <consortium name="The Broad Institute Genomics Platform"/>
            <consortium name="The Broad Institute Genome Sequencing Center for Infectious Disease"/>
            <person name="Wu L."/>
            <person name="Ma J."/>
        </authorList>
    </citation>
    <scope>NUCLEOTIDE SEQUENCE [LARGE SCALE GENOMIC DNA]</scope>
    <source>
        <strain evidence="6">CGMCC 1.16444</strain>
    </source>
</reference>
<evidence type="ECO:0000313" key="6">
    <source>
        <dbReference type="Proteomes" id="UP001595796"/>
    </source>
</evidence>
<dbReference type="Pfam" id="PF09312">
    <property type="entry name" value="SurA_N"/>
    <property type="match status" value="1"/>
</dbReference>
<feature type="chain" id="PRO_5046045887" evidence="3">
    <location>
        <begin position="32"/>
        <end position="311"/>
    </location>
</feature>
<comment type="caution">
    <text evidence="5">The sequence shown here is derived from an EMBL/GenBank/DDBJ whole genome shotgun (WGS) entry which is preliminary data.</text>
</comment>
<dbReference type="InterPro" id="IPR046357">
    <property type="entry name" value="PPIase_dom_sf"/>
</dbReference>
<dbReference type="Gene3D" id="3.10.50.40">
    <property type="match status" value="1"/>
</dbReference>